<dbReference type="EMBL" id="CADCTJ010000945">
    <property type="protein sequence ID" value="CAA9275396.1"/>
    <property type="molecule type" value="Genomic_DNA"/>
</dbReference>
<dbReference type="AlphaFoldDB" id="A0A6J4JFG7"/>
<proteinExistence type="predicted"/>
<sequence length="46" mass="5262">MAGAQSYFSFYRNKADKQCSILIDINGEVYLSRREPNSFSVKSIIN</sequence>
<protein>
    <submittedName>
        <fullName evidence="1">Uncharacterized protein</fullName>
    </submittedName>
</protein>
<accession>A0A6J4JFG7</accession>
<gene>
    <name evidence="1" type="ORF">AVDCRST_MAG95-2990</name>
</gene>
<evidence type="ECO:0000313" key="1">
    <source>
        <dbReference type="EMBL" id="CAA9275396.1"/>
    </source>
</evidence>
<organism evidence="1">
    <name type="scientific">uncultured Adhaeribacter sp</name>
    <dbReference type="NCBI Taxonomy" id="448109"/>
    <lineage>
        <taxon>Bacteria</taxon>
        <taxon>Pseudomonadati</taxon>
        <taxon>Bacteroidota</taxon>
        <taxon>Cytophagia</taxon>
        <taxon>Cytophagales</taxon>
        <taxon>Hymenobacteraceae</taxon>
        <taxon>Adhaeribacter</taxon>
        <taxon>environmental samples</taxon>
    </lineage>
</organism>
<reference evidence="1" key="1">
    <citation type="submission" date="2020-02" db="EMBL/GenBank/DDBJ databases">
        <authorList>
            <person name="Meier V. D."/>
        </authorList>
    </citation>
    <scope>NUCLEOTIDE SEQUENCE</scope>
    <source>
        <strain evidence="1">AVDCRST_MAG95</strain>
    </source>
</reference>
<name>A0A6J4JFG7_9BACT</name>